<dbReference type="Pfam" id="PF22725">
    <property type="entry name" value="GFO_IDH_MocA_C3"/>
    <property type="match status" value="1"/>
</dbReference>
<gene>
    <name evidence="4" type="ORF">R1sor_015783</name>
</gene>
<dbReference type="PANTHER" id="PTHR42840:SF5">
    <property type="entry name" value="NAD(P)-BINDING ROSSMANN-FOLD SUPERFAMILY PROTEIN"/>
    <property type="match status" value="1"/>
</dbReference>
<feature type="domain" description="Gfo/Idh/MocA-like oxidoreductase N-terminal" evidence="2">
    <location>
        <begin position="34"/>
        <end position="148"/>
    </location>
</feature>
<protein>
    <recommendedName>
        <fullName evidence="6">Oxidoreductase</fullName>
    </recommendedName>
</protein>
<name>A0ABD3HG98_9MARC</name>
<evidence type="ECO:0000259" key="3">
    <source>
        <dbReference type="Pfam" id="PF22725"/>
    </source>
</evidence>
<evidence type="ECO:0000259" key="2">
    <source>
        <dbReference type="Pfam" id="PF01408"/>
    </source>
</evidence>
<evidence type="ECO:0000313" key="5">
    <source>
        <dbReference type="Proteomes" id="UP001633002"/>
    </source>
</evidence>
<dbReference type="AlphaFoldDB" id="A0ABD3HG98"/>
<evidence type="ECO:0008006" key="6">
    <source>
        <dbReference type="Google" id="ProtNLM"/>
    </source>
</evidence>
<dbReference type="InterPro" id="IPR036291">
    <property type="entry name" value="NAD(P)-bd_dom_sf"/>
</dbReference>
<dbReference type="Gene3D" id="3.40.50.720">
    <property type="entry name" value="NAD(P)-binding Rossmann-like Domain"/>
    <property type="match status" value="1"/>
</dbReference>
<reference evidence="4 5" key="1">
    <citation type="submission" date="2024-09" db="EMBL/GenBank/DDBJ databases">
        <title>Chromosome-scale assembly of Riccia sorocarpa.</title>
        <authorList>
            <person name="Paukszto L."/>
        </authorList>
    </citation>
    <scope>NUCLEOTIDE SEQUENCE [LARGE SCALE GENOMIC DNA]</scope>
    <source>
        <strain evidence="4">LP-2024</strain>
        <tissue evidence="4">Aerial parts of the thallus</tissue>
    </source>
</reference>
<proteinExistence type="inferred from homology"/>
<comment type="similarity">
    <text evidence="1">Belongs to the Gfo/Idh/MocA family.</text>
</comment>
<dbReference type="Gene3D" id="3.30.360.10">
    <property type="entry name" value="Dihydrodipicolinate Reductase, domain 2"/>
    <property type="match status" value="1"/>
</dbReference>
<dbReference type="SUPFAM" id="SSF55347">
    <property type="entry name" value="Glyceraldehyde-3-phosphate dehydrogenase-like, C-terminal domain"/>
    <property type="match status" value="1"/>
</dbReference>
<dbReference type="EMBL" id="JBJQOH010000004">
    <property type="protein sequence ID" value="KAL3689474.1"/>
    <property type="molecule type" value="Genomic_DNA"/>
</dbReference>
<dbReference type="SUPFAM" id="SSF51735">
    <property type="entry name" value="NAD(P)-binding Rossmann-fold domains"/>
    <property type="match status" value="1"/>
</dbReference>
<dbReference type="InterPro" id="IPR055170">
    <property type="entry name" value="GFO_IDH_MocA-like_dom"/>
</dbReference>
<dbReference type="PANTHER" id="PTHR42840">
    <property type="entry name" value="NAD(P)-BINDING ROSSMANN-FOLD SUPERFAMILY PROTEIN-RELATED"/>
    <property type="match status" value="1"/>
</dbReference>
<evidence type="ECO:0000313" key="4">
    <source>
        <dbReference type="EMBL" id="KAL3689474.1"/>
    </source>
</evidence>
<keyword evidence="5" id="KW-1185">Reference proteome</keyword>
<organism evidence="4 5">
    <name type="scientific">Riccia sorocarpa</name>
    <dbReference type="NCBI Taxonomy" id="122646"/>
    <lineage>
        <taxon>Eukaryota</taxon>
        <taxon>Viridiplantae</taxon>
        <taxon>Streptophyta</taxon>
        <taxon>Embryophyta</taxon>
        <taxon>Marchantiophyta</taxon>
        <taxon>Marchantiopsida</taxon>
        <taxon>Marchantiidae</taxon>
        <taxon>Marchantiales</taxon>
        <taxon>Ricciaceae</taxon>
        <taxon>Riccia</taxon>
    </lineage>
</organism>
<sequence>MIFSLFLDEIIADFDADSYRGRQAVAMAEQKPGIALLGAGVFACSQYMPSFRALTHVATLRAVWSRSQEVAMEGATLVKEYSPDVQAKWGEEGLEEILADEGIHGVALVLPAQVQLDVVNRALKAGKHVLQEKPVGTNVAEIRNALQQYQEIAASGVEPPIWAVAENYRFESALIEAAKWVKEAGPVFSVHVTAEAAMNSSNPYFSSAWRRDPGLKGGFVLDGGVHFVAGLRLICGGEVTSVSAVARHLEPSLPPPDNLSALFQMDNGCTGTLVMSYSAVTKQVGWRVLCQKGTVDVQRSTQDNKHGYLVQYFPLEGKSKKYFGPFSGVPDEIKAFAHDVASVVFGSKTSSEADPRSSVSEAVFDVAVIEAFLKSSDAKGSVTSVEAV</sequence>
<comment type="caution">
    <text evidence="4">The sequence shown here is derived from an EMBL/GenBank/DDBJ whole genome shotgun (WGS) entry which is preliminary data.</text>
</comment>
<feature type="domain" description="GFO/IDH/MocA-like oxidoreductase" evidence="3">
    <location>
        <begin position="185"/>
        <end position="295"/>
    </location>
</feature>
<dbReference type="Pfam" id="PF01408">
    <property type="entry name" value="GFO_IDH_MocA"/>
    <property type="match status" value="1"/>
</dbReference>
<accession>A0ABD3HG98</accession>
<dbReference type="Proteomes" id="UP001633002">
    <property type="component" value="Unassembled WGS sequence"/>
</dbReference>
<evidence type="ECO:0000256" key="1">
    <source>
        <dbReference type="ARBA" id="ARBA00010928"/>
    </source>
</evidence>
<dbReference type="InterPro" id="IPR000683">
    <property type="entry name" value="Gfo/Idh/MocA-like_OxRdtase_N"/>
</dbReference>